<dbReference type="AlphaFoldDB" id="A0A444Y6P7"/>
<sequence length="124" mass="13512">MRSPRYGLLLCVVISSSSFLFTTYPNPTTPATTATIITVTTIIVVFSEESVPSTIWSTTTPSSIEDAIDTLDIVEEQSPFDDTSDDDGTADADEEPSFIPLKVSGYFFYYVNGVIKKAFTMSSP</sequence>
<gene>
    <name evidence="2" type="ORF">Ahy_B08g093642</name>
</gene>
<keyword evidence="3" id="KW-1185">Reference proteome</keyword>
<evidence type="ECO:0000256" key="1">
    <source>
        <dbReference type="SAM" id="MobiDB-lite"/>
    </source>
</evidence>
<reference evidence="2 3" key="1">
    <citation type="submission" date="2019-01" db="EMBL/GenBank/DDBJ databases">
        <title>Sequencing of cultivated peanut Arachis hypogaea provides insights into genome evolution and oil improvement.</title>
        <authorList>
            <person name="Chen X."/>
        </authorList>
    </citation>
    <scope>NUCLEOTIDE SEQUENCE [LARGE SCALE GENOMIC DNA]</scope>
    <source>
        <strain evidence="3">cv. Fuhuasheng</strain>
        <tissue evidence="2">Leaves</tissue>
    </source>
</reference>
<evidence type="ECO:0000313" key="2">
    <source>
        <dbReference type="EMBL" id="RYQ97565.1"/>
    </source>
</evidence>
<protein>
    <submittedName>
        <fullName evidence="2">Uncharacterized protein</fullName>
    </submittedName>
</protein>
<dbReference type="Proteomes" id="UP000289738">
    <property type="component" value="Chromosome B08"/>
</dbReference>
<accession>A0A444Y6P7</accession>
<proteinExistence type="predicted"/>
<name>A0A444Y6P7_ARAHY</name>
<feature type="region of interest" description="Disordered" evidence="1">
    <location>
        <begin position="76"/>
        <end position="96"/>
    </location>
</feature>
<comment type="caution">
    <text evidence="2">The sequence shown here is derived from an EMBL/GenBank/DDBJ whole genome shotgun (WGS) entry which is preliminary data.</text>
</comment>
<evidence type="ECO:0000313" key="3">
    <source>
        <dbReference type="Proteomes" id="UP000289738"/>
    </source>
</evidence>
<organism evidence="2 3">
    <name type="scientific">Arachis hypogaea</name>
    <name type="common">Peanut</name>
    <dbReference type="NCBI Taxonomy" id="3818"/>
    <lineage>
        <taxon>Eukaryota</taxon>
        <taxon>Viridiplantae</taxon>
        <taxon>Streptophyta</taxon>
        <taxon>Embryophyta</taxon>
        <taxon>Tracheophyta</taxon>
        <taxon>Spermatophyta</taxon>
        <taxon>Magnoliopsida</taxon>
        <taxon>eudicotyledons</taxon>
        <taxon>Gunneridae</taxon>
        <taxon>Pentapetalae</taxon>
        <taxon>rosids</taxon>
        <taxon>fabids</taxon>
        <taxon>Fabales</taxon>
        <taxon>Fabaceae</taxon>
        <taxon>Papilionoideae</taxon>
        <taxon>50 kb inversion clade</taxon>
        <taxon>dalbergioids sensu lato</taxon>
        <taxon>Dalbergieae</taxon>
        <taxon>Pterocarpus clade</taxon>
        <taxon>Arachis</taxon>
    </lineage>
</organism>
<dbReference type="EMBL" id="SDMP01000018">
    <property type="protein sequence ID" value="RYQ97565.1"/>
    <property type="molecule type" value="Genomic_DNA"/>
</dbReference>